<dbReference type="OrthoDB" id="9785671at2"/>
<dbReference type="EMBL" id="AZAC01000020">
    <property type="protein sequence ID" value="KIX13007.1"/>
    <property type="molecule type" value="Genomic_DNA"/>
</dbReference>
<evidence type="ECO:0000313" key="2">
    <source>
        <dbReference type="EMBL" id="KIX13007.1"/>
    </source>
</evidence>
<reference evidence="2 3" key="1">
    <citation type="submission" date="2013-11" db="EMBL/GenBank/DDBJ databases">
        <title>Metagenomic analysis of a methanogenic consortium involved in long chain n-alkane degradation.</title>
        <authorList>
            <person name="Davidova I.A."/>
            <person name="Callaghan A.V."/>
            <person name="Wawrik B."/>
            <person name="Pruitt S."/>
            <person name="Marks C."/>
            <person name="Duncan K.E."/>
            <person name="Suflita J.M."/>
        </authorList>
    </citation>
    <scope>NUCLEOTIDE SEQUENCE [LARGE SCALE GENOMIC DNA]</scope>
    <source>
        <strain evidence="2 3">SPR</strain>
    </source>
</reference>
<accession>A0A0D2GDL5</accession>
<dbReference type="STRING" id="1429043.X474_16330"/>
<feature type="domain" description="DUF362" evidence="1">
    <location>
        <begin position="10"/>
        <end position="76"/>
    </location>
</feature>
<comment type="caution">
    <text evidence="2">The sequence shown here is derived from an EMBL/GenBank/DDBJ whole genome shotgun (WGS) entry which is preliminary data.</text>
</comment>
<gene>
    <name evidence="2" type="ORF">X474_16330</name>
</gene>
<dbReference type="Proteomes" id="UP000032233">
    <property type="component" value="Unassembled WGS sequence"/>
</dbReference>
<dbReference type="InterPro" id="IPR007160">
    <property type="entry name" value="DUF362"/>
</dbReference>
<evidence type="ECO:0000259" key="1">
    <source>
        <dbReference type="Pfam" id="PF04015"/>
    </source>
</evidence>
<evidence type="ECO:0000313" key="3">
    <source>
        <dbReference type="Proteomes" id="UP000032233"/>
    </source>
</evidence>
<proteinExistence type="predicted"/>
<name>A0A0D2GDL5_9BACT</name>
<keyword evidence="3" id="KW-1185">Reference proteome</keyword>
<sequence>MEGQRDYSEDLTSVPLKHGISLKEAEVAKALLDWDVLIDIPIAKHHDGVLFTGAMKNMMGSLASSTTHFFHFSTGASGYYDDIEFLSPGQAASRICRSGAGCNGCSWRKPARRKK</sequence>
<dbReference type="AlphaFoldDB" id="A0A0D2GDL5"/>
<protein>
    <recommendedName>
        <fullName evidence="1">DUF362 domain-containing protein</fullName>
    </recommendedName>
</protein>
<dbReference type="InParanoid" id="A0A0D2GDL5"/>
<dbReference type="Pfam" id="PF04015">
    <property type="entry name" value="DUF362"/>
    <property type="match status" value="1"/>
</dbReference>
<organism evidence="2 3">
    <name type="scientific">Dethiosulfatarculus sandiegensis</name>
    <dbReference type="NCBI Taxonomy" id="1429043"/>
    <lineage>
        <taxon>Bacteria</taxon>
        <taxon>Pseudomonadati</taxon>
        <taxon>Thermodesulfobacteriota</taxon>
        <taxon>Desulfarculia</taxon>
        <taxon>Desulfarculales</taxon>
        <taxon>Desulfarculaceae</taxon>
        <taxon>Dethiosulfatarculus</taxon>
    </lineage>
</organism>